<name>A0A072PMC6_9EURO</name>
<comment type="similarity">
    <text evidence="2 8">Belongs to the methyltransferase superfamily. LCMT family.</text>
</comment>
<gene>
    <name evidence="11" type="ORF">A1O9_02054</name>
</gene>
<evidence type="ECO:0000256" key="3">
    <source>
        <dbReference type="ARBA" id="ARBA00012834"/>
    </source>
</evidence>
<dbReference type="Pfam" id="PF04072">
    <property type="entry name" value="LCM"/>
    <property type="match status" value="1"/>
</dbReference>
<feature type="binding site" evidence="9">
    <location>
        <begin position="194"/>
        <end position="195"/>
    </location>
    <ligand>
        <name>S-adenosyl-L-methionine</name>
        <dbReference type="ChEBI" id="CHEBI:59789"/>
    </ligand>
</feature>
<dbReference type="RefSeq" id="XP_013263083.1">
    <property type="nucleotide sequence ID" value="XM_013407629.1"/>
</dbReference>
<dbReference type="VEuPathDB" id="FungiDB:A1O9_02054"/>
<keyword evidence="12" id="KW-1185">Reference proteome</keyword>
<dbReference type="EMBL" id="AMGV01000002">
    <property type="protein sequence ID" value="KEF60493.1"/>
    <property type="molecule type" value="Genomic_DNA"/>
</dbReference>
<dbReference type="SUPFAM" id="SSF53335">
    <property type="entry name" value="S-adenosyl-L-methionine-dependent methyltransferases"/>
    <property type="match status" value="1"/>
</dbReference>
<evidence type="ECO:0000256" key="9">
    <source>
        <dbReference type="PIRSR" id="PIRSR016305-1"/>
    </source>
</evidence>
<dbReference type="OrthoDB" id="203237at2759"/>
<evidence type="ECO:0000313" key="12">
    <source>
        <dbReference type="Proteomes" id="UP000027920"/>
    </source>
</evidence>
<evidence type="ECO:0000256" key="5">
    <source>
        <dbReference type="ARBA" id="ARBA00022603"/>
    </source>
</evidence>
<dbReference type="PANTHER" id="PTHR13600">
    <property type="entry name" value="LEUCINE CARBOXYL METHYLTRANSFERASE"/>
    <property type="match status" value="1"/>
</dbReference>
<feature type="region of interest" description="Disordered" evidence="10">
    <location>
        <begin position="1"/>
        <end position="48"/>
    </location>
</feature>
<sequence>MSAPHIPNLNSLRRGPRGRGRGLGDRPGGVSHKHVDHDQVVRNTDNDAATSRLSAVEAGYLEDPFARLLAPGDGVQRRLPLMNRGTYVRTAAIDKIVYRFLSSRESGRKQIISLGAGSDTRYFRLKQKQRGLDLAYHEIDFAANTQRKISHLRSVPFSNQAKSLCGIDLQASDVEVSQDRTKLSSTDYFIHPQDLRSLPKIETGLTGIDTSLPTLILSECCLIYLPPDDADSVLDCFDRIFPPTTPLAIVIYEPIRPFDAFGKTMVRNLMERGIQLQTLEKYSGLEEQRQRLNNHGFVVTSNGSIAGAEAADIDAIWHRWIDPEEKERIEGLEWMDEVEEFVLLAKHYCICLGWRGFGDGSLWSPLLQSLETGG</sequence>
<proteinExistence type="inferred from homology"/>
<keyword evidence="6 8" id="KW-0808">Transferase</keyword>
<evidence type="ECO:0000256" key="6">
    <source>
        <dbReference type="ARBA" id="ARBA00022679"/>
    </source>
</evidence>
<feature type="binding site" evidence="9">
    <location>
        <position position="115"/>
    </location>
    <ligand>
        <name>S-adenosyl-L-methionine</name>
        <dbReference type="ChEBI" id="CHEBI:59789"/>
    </ligand>
</feature>
<evidence type="ECO:0000256" key="2">
    <source>
        <dbReference type="ARBA" id="ARBA00010703"/>
    </source>
</evidence>
<dbReference type="GO" id="GO:0032259">
    <property type="term" value="P:methylation"/>
    <property type="evidence" value="ECO:0007669"/>
    <property type="project" value="UniProtKB-KW"/>
</dbReference>
<dbReference type="InterPro" id="IPR007213">
    <property type="entry name" value="Ppm1/Ppm2/Tcmp"/>
</dbReference>
<accession>A0A072PMC6</accession>
<keyword evidence="5 8" id="KW-0489">Methyltransferase</keyword>
<dbReference type="AlphaFoldDB" id="A0A072PMC6"/>
<comment type="caution">
    <text evidence="11">The sequence shown here is derived from an EMBL/GenBank/DDBJ whole genome shotgun (WGS) entry which is preliminary data.</text>
</comment>
<comment type="function">
    <text evidence="8">Methylates the carboxyl group of the C-terminal leucine residue of protein phosphatase 2A catalytic subunits to form alpha-leucine ester residues.</text>
</comment>
<evidence type="ECO:0000313" key="11">
    <source>
        <dbReference type="EMBL" id="KEF60493.1"/>
    </source>
</evidence>
<dbReference type="Gene3D" id="3.40.50.150">
    <property type="entry name" value="Vaccinia Virus protein VP39"/>
    <property type="match status" value="1"/>
</dbReference>
<reference evidence="11 12" key="1">
    <citation type="submission" date="2013-03" db="EMBL/GenBank/DDBJ databases">
        <title>The Genome Sequence of Exophiala aquamarina CBS 119918.</title>
        <authorList>
            <consortium name="The Broad Institute Genomics Platform"/>
            <person name="Cuomo C."/>
            <person name="de Hoog S."/>
            <person name="Gorbushina A."/>
            <person name="Walker B."/>
            <person name="Young S.K."/>
            <person name="Zeng Q."/>
            <person name="Gargeya S."/>
            <person name="Fitzgerald M."/>
            <person name="Haas B."/>
            <person name="Abouelleil A."/>
            <person name="Allen A.W."/>
            <person name="Alvarado L."/>
            <person name="Arachchi H.M."/>
            <person name="Berlin A.M."/>
            <person name="Chapman S.B."/>
            <person name="Gainer-Dewar J."/>
            <person name="Goldberg J."/>
            <person name="Griggs A."/>
            <person name="Gujja S."/>
            <person name="Hansen M."/>
            <person name="Howarth C."/>
            <person name="Imamovic A."/>
            <person name="Ireland A."/>
            <person name="Larimer J."/>
            <person name="McCowan C."/>
            <person name="Murphy C."/>
            <person name="Pearson M."/>
            <person name="Poon T.W."/>
            <person name="Priest M."/>
            <person name="Roberts A."/>
            <person name="Saif S."/>
            <person name="Shea T."/>
            <person name="Sisk P."/>
            <person name="Sykes S."/>
            <person name="Wortman J."/>
            <person name="Nusbaum C."/>
            <person name="Birren B."/>
        </authorList>
    </citation>
    <scope>NUCLEOTIDE SEQUENCE [LARGE SCALE GENOMIC DNA]</scope>
    <source>
        <strain evidence="11 12">CBS 119918</strain>
    </source>
</reference>
<dbReference type="STRING" id="1182545.A0A072PMC6"/>
<keyword evidence="7 8" id="KW-0949">S-adenosyl-L-methionine</keyword>
<feature type="binding site" evidence="9">
    <location>
        <position position="89"/>
    </location>
    <ligand>
        <name>S-adenosyl-L-methionine</name>
        <dbReference type="ChEBI" id="CHEBI:59789"/>
    </ligand>
</feature>
<feature type="binding site" evidence="9">
    <location>
        <position position="219"/>
    </location>
    <ligand>
        <name>S-adenosyl-L-methionine</name>
        <dbReference type="ChEBI" id="CHEBI:59789"/>
    </ligand>
</feature>
<organism evidence="11 12">
    <name type="scientific">Exophiala aquamarina CBS 119918</name>
    <dbReference type="NCBI Taxonomy" id="1182545"/>
    <lineage>
        <taxon>Eukaryota</taxon>
        <taxon>Fungi</taxon>
        <taxon>Dikarya</taxon>
        <taxon>Ascomycota</taxon>
        <taxon>Pezizomycotina</taxon>
        <taxon>Eurotiomycetes</taxon>
        <taxon>Chaetothyriomycetidae</taxon>
        <taxon>Chaetothyriales</taxon>
        <taxon>Herpotrichiellaceae</taxon>
        <taxon>Exophiala</taxon>
    </lineage>
</organism>
<evidence type="ECO:0000256" key="7">
    <source>
        <dbReference type="ARBA" id="ARBA00022691"/>
    </source>
</evidence>
<evidence type="ECO:0000256" key="1">
    <source>
        <dbReference type="ARBA" id="ARBA00000724"/>
    </source>
</evidence>
<dbReference type="HOGENOM" id="CLU_031312_1_1_1"/>
<dbReference type="GeneID" id="25276999"/>
<evidence type="ECO:0000256" key="4">
    <source>
        <dbReference type="ARBA" id="ARBA00017497"/>
    </source>
</evidence>
<dbReference type="Proteomes" id="UP000027920">
    <property type="component" value="Unassembled WGS sequence"/>
</dbReference>
<dbReference type="PANTHER" id="PTHR13600:SF21">
    <property type="entry name" value="LEUCINE CARBOXYL METHYLTRANSFERASE 1"/>
    <property type="match status" value="1"/>
</dbReference>
<dbReference type="PIRSF" id="PIRSF016305">
    <property type="entry name" value="LCM_mtfrase"/>
    <property type="match status" value="1"/>
</dbReference>
<evidence type="ECO:0000256" key="10">
    <source>
        <dbReference type="SAM" id="MobiDB-lite"/>
    </source>
</evidence>
<dbReference type="InterPro" id="IPR016651">
    <property type="entry name" value="LCMT1"/>
</dbReference>
<protein>
    <recommendedName>
        <fullName evidence="4 8">Leucine carboxyl methyltransferase 1</fullName>
        <ecNumber evidence="3 8">2.1.1.233</ecNumber>
    </recommendedName>
</protein>
<comment type="catalytic activity">
    <reaction evidence="1 8">
        <text>[phosphatase 2A protein]-C-terminal L-leucine + S-adenosyl-L-methionine = [phosphatase 2A protein]-C-terminal L-leucine methyl ester + S-adenosyl-L-homocysteine</text>
        <dbReference type="Rhea" id="RHEA:48544"/>
        <dbReference type="Rhea" id="RHEA-COMP:12134"/>
        <dbReference type="Rhea" id="RHEA-COMP:12135"/>
        <dbReference type="ChEBI" id="CHEBI:57856"/>
        <dbReference type="ChEBI" id="CHEBI:59789"/>
        <dbReference type="ChEBI" id="CHEBI:90516"/>
        <dbReference type="ChEBI" id="CHEBI:90517"/>
        <dbReference type="EC" id="2.1.1.233"/>
    </reaction>
</comment>
<dbReference type="GO" id="GO:0018423">
    <property type="term" value="F:protein C-terminal leucine carboxyl O-methyltransferase activity"/>
    <property type="evidence" value="ECO:0007669"/>
    <property type="project" value="UniProtKB-EC"/>
</dbReference>
<dbReference type="EC" id="2.1.1.233" evidence="3 8"/>
<evidence type="ECO:0000256" key="8">
    <source>
        <dbReference type="PIRNR" id="PIRNR016305"/>
    </source>
</evidence>
<dbReference type="InterPro" id="IPR029063">
    <property type="entry name" value="SAM-dependent_MTases_sf"/>
</dbReference>